<reference evidence="2" key="1">
    <citation type="journal article" date="2021" name="Proc. Natl. Acad. Sci. U.S.A.">
        <title>A Catalog of Tens of Thousands of Viruses from Human Metagenomes Reveals Hidden Associations with Chronic Diseases.</title>
        <authorList>
            <person name="Tisza M.J."/>
            <person name="Buck C.B."/>
        </authorList>
    </citation>
    <scope>NUCLEOTIDE SEQUENCE</scope>
    <source>
        <strain evidence="2">CtqPo10</strain>
    </source>
</reference>
<dbReference type="InterPro" id="IPR023385">
    <property type="entry name" value="YopX-like_C"/>
</dbReference>
<evidence type="ECO:0000313" key="2">
    <source>
        <dbReference type="EMBL" id="DAF54593.1"/>
    </source>
</evidence>
<dbReference type="Pfam" id="PF09643">
    <property type="entry name" value="YopX"/>
    <property type="match status" value="1"/>
</dbReference>
<proteinExistence type="predicted"/>
<protein>
    <submittedName>
        <fullName evidence="2">YopX protein</fullName>
    </submittedName>
</protein>
<accession>A0A8S5SU97</accession>
<evidence type="ECO:0000259" key="1">
    <source>
        <dbReference type="Pfam" id="PF09643"/>
    </source>
</evidence>
<organism evidence="2">
    <name type="scientific">Siphoviridae sp. ctqPo10</name>
    <dbReference type="NCBI Taxonomy" id="2827948"/>
    <lineage>
        <taxon>Viruses</taxon>
        <taxon>Duplodnaviria</taxon>
        <taxon>Heunggongvirae</taxon>
        <taxon>Uroviricota</taxon>
        <taxon>Caudoviricetes</taxon>
    </lineage>
</organism>
<dbReference type="InterPro" id="IPR019096">
    <property type="entry name" value="YopX_protein"/>
</dbReference>
<feature type="domain" description="YopX protein" evidence="1">
    <location>
        <begin position="6"/>
        <end position="137"/>
    </location>
</feature>
<dbReference type="SUPFAM" id="SSF159006">
    <property type="entry name" value="YopX-like"/>
    <property type="match status" value="1"/>
</dbReference>
<sequence length="142" mass="17115">MREILFRAKRVGDDEWVEGYYQKRRNFLGNEEHLIFHVDSHTVWEYTEINPETLCQFTGLYDRYENKIWENDVLKTWSDEYAQVKFGLYNTGFASGNCNQGFYVTFSEDSYNRHELGYWCKKTYVRGNIFDNPELLQEEADE</sequence>
<dbReference type="EMBL" id="BK032682">
    <property type="protein sequence ID" value="DAF54593.1"/>
    <property type="molecule type" value="Genomic_DNA"/>
</dbReference>
<name>A0A8S5SU97_9CAUD</name>
<dbReference type="Gene3D" id="2.30.30.290">
    <property type="entry name" value="YopX-like domains"/>
    <property type="match status" value="1"/>
</dbReference>